<dbReference type="Gene3D" id="1.10.260.40">
    <property type="entry name" value="lambda repressor-like DNA-binding domains"/>
    <property type="match status" value="1"/>
</dbReference>
<dbReference type="InterPro" id="IPR010982">
    <property type="entry name" value="Lambda_DNA-bd_dom_sf"/>
</dbReference>
<dbReference type="SMART" id="SM00354">
    <property type="entry name" value="HTH_LACI"/>
    <property type="match status" value="1"/>
</dbReference>
<dbReference type="GO" id="GO:0003700">
    <property type="term" value="F:DNA-binding transcription factor activity"/>
    <property type="evidence" value="ECO:0007669"/>
    <property type="project" value="TreeGrafter"/>
</dbReference>
<keyword evidence="4" id="KW-0804">Transcription</keyword>
<dbReference type="PROSITE" id="PS00356">
    <property type="entry name" value="HTH_LACI_1"/>
    <property type="match status" value="1"/>
</dbReference>
<keyword evidence="2" id="KW-0805">Transcription regulation</keyword>
<sequence>MMKKVTIQEIADFTGVSKFAVSRALSGKSGVSTHTREMIIRTAGQLGYFKDQGRTAHLDVQPPEEGTRKDNKAILVLFPNVRYQNMESVYWGPVFNGISSRLNQKGIDIITLTEPTADSMFSLLNPQAIGGIITVGSVSTQVLLDIRQLNIPVMMVDHLDPAFQCDMIFSDNLHCIREIMMNLIRLGCKSFQFVGPIKDAHSFNERWLGFRSTLIDCGLEQHQIPELVEGENEDIKSALTSAAAGGKLPEVLVCINDWMAEYVIDILKEVGVEVPADVQVTGFDNTHPHRPILATVNVNKEQLGRRAVDQLLWRMHNPQSNYEKILVQADVLIKDRFLASSVTGTGARES</sequence>
<dbReference type="EMBL" id="JABBPN010000003">
    <property type="protein sequence ID" value="NMO95100.1"/>
    <property type="molecule type" value="Genomic_DNA"/>
</dbReference>
<evidence type="ECO:0000313" key="7">
    <source>
        <dbReference type="Proteomes" id="UP000565468"/>
    </source>
</evidence>
<dbReference type="PANTHER" id="PTHR30146">
    <property type="entry name" value="LACI-RELATED TRANSCRIPTIONAL REPRESSOR"/>
    <property type="match status" value="1"/>
</dbReference>
<dbReference type="InterPro" id="IPR000843">
    <property type="entry name" value="HTH_LacI"/>
</dbReference>
<dbReference type="InterPro" id="IPR028082">
    <property type="entry name" value="Peripla_BP_I"/>
</dbReference>
<proteinExistence type="predicted"/>
<reference evidence="6 7" key="1">
    <citation type="submission" date="2020-04" db="EMBL/GenBank/DDBJ databases">
        <title>Paenibacillus algicola sp. nov., a novel marine bacterium producing alginate lyase.</title>
        <authorList>
            <person name="Huang H."/>
        </authorList>
    </citation>
    <scope>NUCLEOTIDE SEQUENCE [LARGE SCALE GENOMIC DNA]</scope>
    <source>
        <strain evidence="6 7">L7-75</strain>
    </source>
</reference>
<evidence type="ECO:0000256" key="1">
    <source>
        <dbReference type="ARBA" id="ARBA00022491"/>
    </source>
</evidence>
<organism evidence="6 7">
    <name type="scientific">Paenibacillus lemnae</name>
    <dbReference type="NCBI Taxonomy" id="1330551"/>
    <lineage>
        <taxon>Bacteria</taxon>
        <taxon>Bacillati</taxon>
        <taxon>Bacillota</taxon>
        <taxon>Bacilli</taxon>
        <taxon>Bacillales</taxon>
        <taxon>Paenibacillaceae</taxon>
        <taxon>Paenibacillus</taxon>
    </lineage>
</organism>
<feature type="domain" description="HTH lacI-type" evidence="5">
    <location>
        <begin position="5"/>
        <end position="48"/>
    </location>
</feature>
<keyword evidence="7" id="KW-1185">Reference proteome</keyword>
<evidence type="ECO:0000256" key="4">
    <source>
        <dbReference type="ARBA" id="ARBA00023163"/>
    </source>
</evidence>
<keyword evidence="1" id="KW-0678">Repressor</keyword>
<dbReference type="Gene3D" id="3.40.50.2300">
    <property type="match status" value="2"/>
</dbReference>
<evidence type="ECO:0000259" key="5">
    <source>
        <dbReference type="PROSITE" id="PS50932"/>
    </source>
</evidence>
<name>A0A848M4F0_PAELE</name>
<dbReference type="PROSITE" id="PS50932">
    <property type="entry name" value="HTH_LACI_2"/>
    <property type="match status" value="1"/>
</dbReference>
<dbReference type="AlphaFoldDB" id="A0A848M4F0"/>
<dbReference type="Proteomes" id="UP000565468">
    <property type="component" value="Unassembled WGS sequence"/>
</dbReference>
<dbReference type="SUPFAM" id="SSF47413">
    <property type="entry name" value="lambda repressor-like DNA-binding domains"/>
    <property type="match status" value="1"/>
</dbReference>
<dbReference type="SUPFAM" id="SSF53822">
    <property type="entry name" value="Periplasmic binding protein-like I"/>
    <property type="match status" value="1"/>
</dbReference>
<evidence type="ECO:0000256" key="3">
    <source>
        <dbReference type="ARBA" id="ARBA00023125"/>
    </source>
</evidence>
<comment type="caution">
    <text evidence="6">The sequence shown here is derived from an EMBL/GenBank/DDBJ whole genome shotgun (WGS) entry which is preliminary data.</text>
</comment>
<dbReference type="Pfam" id="PF00356">
    <property type="entry name" value="LacI"/>
    <property type="match status" value="1"/>
</dbReference>
<evidence type="ECO:0000256" key="2">
    <source>
        <dbReference type="ARBA" id="ARBA00023015"/>
    </source>
</evidence>
<dbReference type="InterPro" id="IPR046335">
    <property type="entry name" value="LacI/GalR-like_sensor"/>
</dbReference>
<accession>A0A848M4F0</accession>
<dbReference type="Pfam" id="PF13377">
    <property type="entry name" value="Peripla_BP_3"/>
    <property type="match status" value="1"/>
</dbReference>
<gene>
    <name evidence="6" type="ORF">HII30_04775</name>
</gene>
<dbReference type="GO" id="GO:0000976">
    <property type="term" value="F:transcription cis-regulatory region binding"/>
    <property type="evidence" value="ECO:0007669"/>
    <property type="project" value="TreeGrafter"/>
</dbReference>
<protein>
    <submittedName>
        <fullName evidence="6">LacI family transcriptional regulator</fullName>
    </submittedName>
</protein>
<dbReference type="RefSeq" id="WP_169503863.1">
    <property type="nucleotide sequence ID" value="NZ_JABBPN010000003.1"/>
</dbReference>
<keyword evidence="3" id="KW-0238">DNA-binding</keyword>
<evidence type="ECO:0000313" key="6">
    <source>
        <dbReference type="EMBL" id="NMO95100.1"/>
    </source>
</evidence>
<dbReference type="PANTHER" id="PTHR30146:SF148">
    <property type="entry name" value="HTH-TYPE TRANSCRIPTIONAL REPRESSOR PURR-RELATED"/>
    <property type="match status" value="1"/>
</dbReference>
<dbReference type="CDD" id="cd01392">
    <property type="entry name" value="HTH_LacI"/>
    <property type="match status" value="1"/>
</dbReference>